<comment type="caution">
    <text evidence="3">The sequence shown here is derived from an EMBL/GenBank/DDBJ whole genome shotgun (WGS) entry which is preliminary data.</text>
</comment>
<reference evidence="4" key="1">
    <citation type="journal article" date="2016" name="Nat. Biotechnol.">
        <title>Sequencing wild and cultivated cassava and related species reveals extensive interspecific hybridization and genetic diversity.</title>
        <authorList>
            <person name="Bredeson J.V."/>
            <person name="Lyons J.B."/>
            <person name="Prochnik S.E."/>
            <person name="Wu G.A."/>
            <person name="Ha C.M."/>
            <person name="Edsinger-Gonzales E."/>
            <person name="Grimwood J."/>
            <person name="Schmutz J."/>
            <person name="Rabbi I.Y."/>
            <person name="Egesi C."/>
            <person name="Nauluvula P."/>
            <person name="Lebot V."/>
            <person name="Ndunguru J."/>
            <person name="Mkamilo G."/>
            <person name="Bart R.S."/>
            <person name="Setter T.L."/>
            <person name="Gleadow R.M."/>
            <person name="Kulakow P."/>
            <person name="Ferguson M.E."/>
            <person name="Rounsley S."/>
            <person name="Rokhsar D.S."/>
        </authorList>
    </citation>
    <scope>NUCLEOTIDE SEQUENCE [LARGE SCALE GENOMIC DNA]</scope>
    <source>
        <strain evidence="4">cv. AM560-2</strain>
    </source>
</reference>
<protein>
    <submittedName>
        <fullName evidence="3">Uncharacterized protein</fullName>
    </submittedName>
</protein>
<evidence type="ECO:0000256" key="1">
    <source>
        <dbReference type="SAM" id="MobiDB-lite"/>
    </source>
</evidence>
<dbReference type="Gramene" id="Manes.17G001300.1.v8.1">
    <property type="protein sequence ID" value="Manes.17G001300.1.v8.1.CDS.1"/>
    <property type="gene ID" value="Manes.17G001300.v8.1"/>
</dbReference>
<sequence>MADKVLFLFSLFSLFLVALHLHIDLAEAASRPLHIHPPTIPKASLRKPKPYFANLYAINRFKFTETEAFRPTSPGHSPGVGHENPPGAS</sequence>
<name>A0A2C9U3U8_MANES</name>
<keyword evidence="2" id="KW-0732">Signal</keyword>
<dbReference type="AlphaFoldDB" id="A0A2C9U3U8"/>
<dbReference type="GO" id="GO:1901371">
    <property type="term" value="P:regulation of leaf morphogenesis"/>
    <property type="evidence" value="ECO:0000318"/>
    <property type="project" value="GO_Central"/>
</dbReference>
<dbReference type="OMA" id="HPPTIPK"/>
<evidence type="ECO:0000313" key="3">
    <source>
        <dbReference type="EMBL" id="OAY24263.1"/>
    </source>
</evidence>
<feature type="chain" id="PRO_5012835833" evidence="2">
    <location>
        <begin position="29"/>
        <end position="89"/>
    </location>
</feature>
<keyword evidence="4" id="KW-1185">Reference proteome</keyword>
<dbReference type="EMBL" id="CM004403">
    <property type="protein sequence ID" value="OAY24263.1"/>
    <property type="molecule type" value="Genomic_DNA"/>
</dbReference>
<proteinExistence type="predicted"/>
<accession>A0A2C9U3U8</accession>
<dbReference type="Proteomes" id="UP000091857">
    <property type="component" value="Chromosome 17"/>
</dbReference>
<dbReference type="GO" id="GO:0005576">
    <property type="term" value="C:extracellular region"/>
    <property type="evidence" value="ECO:0000318"/>
    <property type="project" value="GO_Central"/>
</dbReference>
<organism evidence="3 4">
    <name type="scientific">Manihot esculenta</name>
    <name type="common">Cassava</name>
    <name type="synonym">Jatropha manihot</name>
    <dbReference type="NCBI Taxonomy" id="3983"/>
    <lineage>
        <taxon>Eukaryota</taxon>
        <taxon>Viridiplantae</taxon>
        <taxon>Streptophyta</taxon>
        <taxon>Embryophyta</taxon>
        <taxon>Tracheophyta</taxon>
        <taxon>Spermatophyta</taxon>
        <taxon>Magnoliopsida</taxon>
        <taxon>eudicotyledons</taxon>
        <taxon>Gunneridae</taxon>
        <taxon>Pentapetalae</taxon>
        <taxon>rosids</taxon>
        <taxon>fabids</taxon>
        <taxon>Malpighiales</taxon>
        <taxon>Euphorbiaceae</taxon>
        <taxon>Crotonoideae</taxon>
        <taxon>Manihoteae</taxon>
        <taxon>Manihot</taxon>
    </lineage>
</organism>
<evidence type="ECO:0000313" key="4">
    <source>
        <dbReference type="Proteomes" id="UP000091857"/>
    </source>
</evidence>
<feature type="signal peptide" evidence="2">
    <location>
        <begin position="1"/>
        <end position="28"/>
    </location>
</feature>
<evidence type="ECO:0000256" key="2">
    <source>
        <dbReference type="SAM" id="SignalP"/>
    </source>
</evidence>
<gene>
    <name evidence="3" type="ORF">MANES_17G001300v8</name>
</gene>
<dbReference type="GO" id="GO:1902025">
    <property type="term" value="P:nitrate import"/>
    <property type="evidence" value="ECO:0000318"/>
    <property type="project" value="GO_Central"/>
</dbReference>
<dbReference type="GO" id="GO:0005179">
    <property type="term" value="F:hormone activity"/>
    <property type="evidence" value="ECO:0000318"/>
    <property type="project" value="GO_Central"/>
</dbReference>
<dbReference type="GO" id="GO:2000280">
    <property type="term" value="P:regulation of root development"/>
    <property type="evidence" value="ECO:0000318"/>
    <property type="project" value="GO_Central"/>
</dbReference>
<feature type="region of interest" description="Disordered" evidence="1">
    <location>
        <begin position="68"/>
        <end position="89"/>
    </location>
</feature>